<dbReference type="Pfam" id="PF08590">
    <property type="entry name" value="DUF1771"/>
    <property type="match status" value="1"/>
</dbReference>
<keyword evidence="4" id="KW-1185">Reference proteome</keyword>
<dbReference type="STRING" id="58919.A0A316ZCN5"/>
<name>A0A316ZCN5_9BASI</name>
<feature type="compositionally biased region" description="Low complexity" evidence="1">
    <location>
        <begin position="39"/>
        <end position="90"/>
    </location>
</feature>
<evidence type="ECO:0000256" key="1">
    <source>
        <dbReference type="SAM" id="MobiDB-lite"/>
    </source>
</evidence>
<reference evidence="3 4" key="1">
    <citation type="journal article" date="2018" name="Mol. Biol. Evol.">
        <title>Broad Genomic Sampling Reveals a Smut Pathogenic Ancestry of the Fungal Clade Ustilaginomycotina.</title>
        <authorList>
            <person name="Kijpornyongpan T."/>
            <person name="Mondo S.J."/>
            <person name="Barry K."/>
            <person name="Sandor L."/>
            <person name="Lee J."/>
            <person name="Lipzen A."/>
            <person name="Pangilinan J."/>
            <person name="LaButti K."/>
            <person name="Hainaut M."/>
            <person name="Henrissat B."/>
            <person name="Grigoriev I.V."/>
            <person name="Spatafora J.W."/>
            <person name="Aime M.C."/>
        </authorList>
    </citation>
    <scope>NUCLEOTIDE SEQUENCE [LARGE SCALE GENOMIC DNA]</scope>
    <source>
        <strain evidence="3 4">MCA 4186</strain>
    </source>
</reference>
<dbReference type="InterPro" id="IPR053020">
    <property type="entry name" value="Smr_domain_protein"/>
</dbReference>
<feature type="domain" description="Smr" evidence="2">
    <location>
        <begin position="207"/>
        <end position="283"/>
    </location>
</feature>
<dbReference type="EMBL" id="KZ819288">
    <property type="protein sequence ID" value="PWN99460.1"/>
    <property type="molecule type" value="Genomic_DNA"/>
</dbReference>
<feature type="compositionally biased region" description="Gly residues" evidence="1">
    <location>
        <begin position="91"/>
        <end position="107"/>
    </location>
</feature>
<proteinExistence type="predicted"/>
<gene>
    <name evidence="3" type="ORF">FA09DRAFT_337583</name>
</gene>
<accession>A0A316ZCN5</accession>
<dbReference type="Pfam" id="PF01713">
    <property type="entry name" value="Smr"/>
    <property type="match status" value="1"/>
</dbReference>
<dbReference type="GeneID" id="37271554"/>
<dbReference type="InterPro" id="IPR036063">
    <property type="entry name" value="Smr_dom_sf"/>
</dbReference>
<dbReference type="PANTHER" id="PTHR47417">
    <property type="entry name" value="SMR DOMAIN-CONTAINING PROTEIN YPL199C"/>
    <property type="match status" value="1"/>
</dbReference>
<dbReference type="InterPro" id="IPR002625">
    <property type="entry name" value="Smr_dom"/>
</dbReference>
<dbReference type="SMART" id="SM01162">
    <property type="entry name" value="DUF1771"/>
    <property type="match status" value="1"/>
</dbReference>
<dbReference type="Proteomes" id="UP000245946">
    <property type="component" value="Unassembled WGS sequence"/>
</dbReference>
<dbReference type="AlphaFoldDB" id="A0A316ZCN5"/>
<dbReference type="OrthoDB" id="3231855at2759"/>
<dbReference type="SMART" id="SM00463">
    <property type="entry name" value="SMR"/>
    <property type="match status" value="1"/>
</dbReference>
<dbReference type="InterPro" id="IPR013899">
    <property type="entry name" value="DUF1771"/>
</dbReference>
<evidence type="ECO:0000313" key="4">
    <source>
        <dbReference type="Proteomes" id="UP000245946"/>
    </source>
</evidence>
<protein>
    <submittedName>
        <fullName evidence="3">DUF1771-domain-containing protein</fullName>
    </submittedName>
</protein>
<dbReference type="SUPFAM" id="SSF81995">
    <property type="entry name" value="beta-sandwich domain of Sec23/24"/>
    <property type="match status" value="1"/>
</dbReference>
<sequence>MANEIVAFLKAHQRQIIRYGKKLFFFLKKKQASGGAGGHSQAQQPQQHQQQQGGAWQQPQQPWQQQQQQGYPQQQQGYGQQQQGYGQQQQGYGGPQQHGGWQAGQGHGMPATHAPGVKPNHGRYDDNQVNQANERYQQLRNSARSEGDAMARCFDASHKAYSSGDGARAKQLSNEGNDHKRRMNDFNQQAADWIFKANNEDSAENEVDLHGLYTAEAIERTERAVREAQQQGKPELRVIVGKGLHSKDHVAHIKPAIEKLMRDYNLSAQLDPHNSGVLVVHLGGGGGGTRDAGGFTRELAKQASGNEEQCSVM</sequence>
<dbReference type="PROSITE" id="PS50828">
    <property type="entry name" value="SMR"/>
    <property type="match status" value="1"/>
</dbReference>
<dbReference type="SUPFAM" id="SSF160443">
    <property type="entry name" value="SMR domain-like"/>
    <property type="match status" value="1"/>
</dbReference>
<dbReference type="PANTHER" id="PTHR47417:SF1">
    <property type="entry name" value="SMR DOMAIN-CONTAINING PROTEIN YPL199C"/>
    <property type="match status" value="1"/>
</dbReference>
<feature type="region of interest" description="Disordered" evidence="1">
    <location>
        <begin position="32"/>
        <end position="127"/>
    </location>
</feature>
<organism evidence="3 4">
    <name type="scientific">Tilletiopsis washingtonensis</name>
    <dbReference type="NCBI Taxonomy" id="58919"/>
    <lineage>
        <taxon>Eukaryota</taxon>
        <taxon>Fungi</taxon>
        <taxon>Dikarya</taxon>
        <taxon>Basidiomycota</taxon>
        <taxon>Ustilaginomycotina</taxon>
        <taxon>Exobasidiomycetes</taxon>
        <taxon>Entylomatales</taxon>
        <taxon>Entylomatales incertae sedis</taxon>
        <taxon>Tilletiopsis</taxon>
    </lineage>
</organism>
<dbReference type="Gene3D" id="3.30.1370.110">
    <property type="match status" value="1"/>
</dbReference>
<evidence type="ECO:0000259" key="2">
    <source>
        <dbReference type="PROSITE" id="PS50828"/>
    </source>
</evidence>
<dbReference type="RefSeq" id="XP_025599739.1">
    <property type="nucleotide sequence ID" value="XM_025744010.1"/>
</dbReference>
<evidence type="ECO:0000313" key="3">
    <source>
        <dbReference type="EMBL" id="PWN99460.1"/>
    </source>
</evidence>